<reference evidence="4" key="1">
    <citation type="submission" date="2025-08" db="UniProtKB">
        <authorList>
            <consortium name="RefSeq"/>
        </authorList>
    </citation>
    <scope>IDENTIFICATION</scope>
    <source>
        <tissue evidence="4">Gonad</tissue>
    </source>
</reference>
<dbReference type="Proteomes" id="UP000515135">
    <property type="component" value="Unplaced"/>
</dbReference>
<dbReference type="SUPFAM" id="SSF141086">
    <property type="entry name" value="Agglutinin HPA-like"/>
    <property type="match status" value="1"/>
</dbReference>
<sequence length="155" mass="16590">MKTPAYIFLCVLPVIAASAATDSNAEVFTTASISLETQLADVQGELHDMKTQLRQLQERSVLACDSGSVEIPAGTSNLNSGSGLRYMEIPAYFARSFSSTPTVTVGLTHLDHNPGTNTRIDVAAVSVRTNGMTIRIETWATSHVVKARASWMACA</sequence>
<dbReference type="RefSeq" id="XP_019630927.1">
    <property type="nucleotide sequence ID" value="XM_019775368.1"/>
</dbReference>
<name>A0A6P4ZIJ0_BRABE</name>
<feature type="signal peptide" evidence="1">
    <location>
        <begin position="1"/>
        <end position="19"/>
    </location>
</feature>
<dbReference type="KEGG" id="bbel:109474896"/>
<feature type="domain" description="H-type lectin" evidence="2">
    <location>
        <begin position="92"/>
        <end position="153"/>
    </location>
</feature>
<dbReference type="Gene3D" id="2.60.40.2080">
    <property type="match status" value="1"/>
</dbReference>
<organism evidence="3 4">
    <name type="scientific">Branchiostoma belcheri</name>
    <name type="common">Amphioxus</name>
    <dbReference type="NCBI Taxonomy" id="7741"/>
    <lineage>
        <taxon>Eukaryota</taxon>
        <taxon>Metazoa</taxon>
        <taxon>Chordata</taxon>
        <taxon>Cephalochordata</taxon>
        <taxon>Leptocardii</taxon>
        <taxon>Amphioxiformes</taxon>
        <taxon>Branchiostomatidae</taxon>
        <taxon>Branchiostoma</taxon>
    </lineage>
</organism>
<dbReference type="GO" id="GO:0007155">
    <property type="term" value="P:cell adhesion"/>
    <property type="evidence" value="ECO:0007669"/>
    <property type="project" value="InterPro"/>
</dbReference>
<gene>
    <name evidence="4" type="primary">LOC109474896</name>
</gene>
<dbReference type="GO" id="GO:0030246">
    <property type="term" value="F:carbohydrate binding"/>
    <property type="evidence" value="ECO:0007669"/>
    <property type="project" value="InterPro"/>
</dbReference>
<dbReference type="InterPro" id="IPR037221">
    <property type="entry name" value="H-type_lectin_dom_sf"/>
</dbReference>
<dbReference type="OrthoDB" id="10274939at2759"/>
<keyword evidence="1" id="KW-0732">Signal</keyword>
<dbReference type="Pfam" id="PF09458">
    <property type="entry name" value="H_lectin"/>
    <property type="match status" value="1"/>
</dbReference>
<feature type="chain" id="PRO_5028328366" evidence="1">
    <location>
        <begin position="20"/>
        <end position="155"/>
    </location>
</feature>
<protein>
    <submittedName>
        <fullName evidence="4">Uncharacterized protein LOC109474896 isoform X1</fullName>
    </submittedName>
</protein>
<keyword evidence="3" id="KW-1185">Reference proteome</keyword>
<dbReference type="GeneID" id="109474896"/>
<evidence type="ECO:0000256" key="1">
    <source>
        <dbReference type="SAM" id="SignalP"/>
    </source>
</evidence>
<accession>A0A6P4ZIJ0</accession>
<proteinExistence type="predicted"/>
<dbReference type="InterPro" id="IPR019019">
    <property type="entry name" value="H-type_lectin_domain"/>
</dbReference>
<evidence type="ECO:0000313" key="3">
    <source>
        <dbReference type="Proteomes" id="UP000515135"/>
    </source>
</evidence>
<evidence type="ECO:0000259" key="2">
    <source>
        <dbReference type="Pfam" id="PF09458"/>
    </source>
</evidence>
<dbReference type="AlphaFoldDB" id="A0A6P4ZIJ0"/>
<evidence type="ECO:0000313" key="4">
    <source>
        <dbReference type="RefSeq" id="XP_019630927.1"/>
    </source>
</evidence>